<name>A0A4R4EBM5_9BACL</name>
<feature type="chain" id="PRO_5020314064" description="VCBS repeat-containing protein" evidence="1">
    <location>
        <begin position="28"/>
        <end position="267"/>
    </location>
</feature>
<protein>
    <recommendedName>
        <fullName evidence="4">VCBS repeat-containing protein</fullName>
    </recommendedName>
</protein>
<accession>A0A4R4EBM5</accession>
<evidence type="ECO:0000256" key="1">
    <source>
        <dbReference type="SAM" id="SignalP"/>
    </source>
</evidence>
<keyword evidence="1" id="KW-0732">Signal</keyword>
<gene>
    <name evidence="2" type="ORF">E0485_18250</name>
</gene>
<dbReference type="OrthoDB" id="1653343at2"/>
<sequence>MNRMIRALAILMMLVMMVETNPSDAQAVNRSFKSTNQIPDQQYGIPIQMLTADVTGDHGADQIVLYGIKNSPDSPYYEKLNVVVVSSNEKKITVTQVPMGGYNPYMKLCDMNGDGIADILVGAETGGSSGDSDYYLFTVKNNKSVSLPLPQPLTGVGVYQDHYLVQITIKETGKVYTLDLSHRKALYDREGIYKNGKLLKPVNVSINAFSKLEPIHAVNETQCSLVGIQRMSGIYNADTIGYIVSLWKWNSYLNNWSLMFASVEPSK</sequence>
<dbReference type="Gene3D" id="2.130.10.130">
    <property type="entry name" value="Integrin alpha, N-terminal"/>
    <property type="match status" value="1"/>
</dbReference>
<reference evidence="2 3" key="1">
    <citation type="submission" date="2019-03" db="EMBL/GenBank/DDBJ databases">
        <authorList>
            <person name="Kim M.K.M."/>
        </authorList>
    </citation>
    <scope>NUCLEOTIDE SEQUENCE [LARGE SCALE GENOMIC DNA]</scope>
    <source>
        <strain evidence="2 3">18JY21-1</strain>
    </source>
</reference>
<proteinExistence type="predicted"/>
<dbReference type="SUPFAM" id="SSF69318">
    <property type="entry name" value="Integrin alpha N-terminal domain"/>
    <property type="match status" value="1"/>
</dbReference>
<comment type="caution">
    <text evidence="2">The sequence shown here is derived from an EMBL/GenBank/DDBJ whole genome shotgun (WGS) entry which is preliminary data.</text>
</comment>
<dbReference type="AlphaFoldDB" id="A0A4R4EBM5"/>
<evidence type="ECO:0000313" key="2">
    <source>
        <dbReference type="EMBL" id="TCZ75328.1"/>
    </source>
</evidence>
<organism evidence="2 3">
    <name type="scientific">Paenibacillus albiflavus</name>
    <dbReference type="NCBI Taxonomy" id="2545760"/>
    <lineage>
        <taxon>Bacteria</taxon>
        <taxon>Bacillati</taxon>
        <taxon>Bacillota</taxon>
        <taxon>Bacilli</taxon>
        <taxon>Bacillales</taxon>
        <taxon>Paenibacillaceae</taxon>
        <taxon>Paenibacillus</taxon>
    </lineage>
</organism>
<keyword evidence="3" id="KW-1185">Reference proteome</keyword>
<evidence type="ECO:0008006" key="4">
    <source>
        <dbReference type="Google" id="ProtNLM"/>
    </source>
</evidence>
<dbReference type="RefSeq" id="WP_132419496.1">
    <property type="nucleotide sequence ID" value="NZ_SKFG01000021.1"/>
</dbReference>
<dbReference type="Proteomes" id="UP000295418">
    <property type="component" value="Unassembled WGS sequence"/>
</dbReference>
<feature type="signal peptide" evidence="1">
    <location>
        <begin position="1"/>
        <end position="27"/>
    </location>
</feature>
<evidence type="ECO:0000313" key="3">
    <source>
        <dbReference type="Proteomes" id="UP000295418"/>
    </source>
</evidence>
<dbReference type="InterPro" id="IPR028994">
    <property type="entry name" value="Integrin_alpha_N"/>
</dbReference>
<dbReference type="EMBL" id="SKFG01000021">
    <property type="protein sequence ID" value="TCZ75328.1"/>
    <property type="molecule type" value="Genomic_DNA"/>
</dbReference>